<proteinExistence type="predicted"/>
<protein>
    <submittedName>
        <fullName evidence="2">Uncharacterized protein</fullName>
    </submittedName>
</protein>
<gene>
    <name evidence="2" type="ORF">AMTR_s00039p00201100</name>
</gene>
<feature type="compositionally biased region" description="Low complexity" evidence="1">
    <location>
        <begin position="42"/>
        <end position="53"/>
    </location>
</feature>
<dbReference type="AlphaFoldDB" id="U5D0C2"/>
<dbReference type="HOGENOM" id="CLU_2243376_0_0_1"/>
<evidence type="ECO:0000313" key="2">
    <source>
        <dbReference type="EMBL" id="ERN15879.1"/>
    </source>
</evidence>
<dbReference type="Gramene" id="ERN15879">
    <property type="protein sequence ID" value="ERN15879"/>
    <property type="gene ID" value="AMTR_s00039p00201100"/>
</dbReference>
<evidence type="ECO:0000313" key="3">
    <source>
        <dbReference type="Proteomes" id="UP000017836"/>
    </source>
</evidence>
<reference evidence="3" key="1">
    <citation type="journal article" date="2013" name="Science">
        <title>The Amborella genome and the evolution of flowering plants.</title>
        <authorList>
            <consortium name="Amborella Genome Project"/>
        </authorList>
    </citation>
    <scope>NUCLEOTIDE SEQUENCE [LARGE SCALE GENOMIC DNA]</scope>
</reference>
<organism evidence="2 3">
    <name type="scientific">Amborella trichopoda</name>
    <dbReference type="NCBI Taxonomy" id="13333"/>
    <lineage>
        <taxon>Eukaryota</taxon>
        <taxon>Viridiplantae</taxon>
        <taxon>Streptophyta</taxon>
        <taxon>Embryophyta</taxon>
        <taxon>Tracheophyta</taxon>
        <taxon>Spermatophyta</taxon>
        <taxon>Magnoliopsida</taxon>
        <taxon>Amborellales</taxon>
        <taxon>Amborellaceae</taxon>
        <taxon>Amborella</taxon>
    </lineage>
</organism>
<accession>U5D0C2</accession>
<sequence length="105" mass="11842">CPSARRESYESHAPRAIRAMRDETGSWDYSFDNSLHPSGYAPRGPTLPRRPGGANPHYPAFSSNLEIPKESKAEFYFSADSEEIERIERAQSHGDINRILKAMGF</sequence>
<feature type="non-terminal residue" evidence="2">
    <location>
        <position position="1"/>
    </location>
</feature>
<keyword evidence="3" id="KW-1185">Reference proteome</keyword>
<dbReference type="Proteomes" id="UP000017836">
    <property type="component" value="Unassembled WGS sequence"/>
</dbReference>
<evidence type="ECO:0000256" key="1">
    <source>
        <dbReference type="SAM" id="MobiDB-lite"/>
    </source>
</evidence>
<name>U5D0C2_AMBTC</name>
<feature type="region of interest" description="Disordered" evidence="1">
    <location>
        <begin position="35"/>
        <end position="63"/>
    </location>
</feature>
<dbReference type="EMBL" id="KI392495">
    <property type="protein sequence ID" value="ERN15879.1"/>
    <property type="molecule type" value="Genomic_DNA"/>
</dbReference>